<dbReference type="PANTHER" id="PTHR48027">
    <property type="entry name" value="HETEROGENEOUS NUCLEAR RIBONUCLEOPROTEIN 87F-RELATED"/>
    <property type="match status" value="1"/>
</dbReference>
<dbReference type="InterPro" id="IPR012677">
    <property type="entry name" value="Nucleotide-bd_a/b_plait_sf"/>
</dbReference>
<sequence length="96" mass="11265">MNIYVGNLPREATEEDLRKVFNAFGEVVSVTVIRDKFSGISRGFGFIEMPNRNSAQNAISELNGKEFMGRNLRVNEARPRREFRGRRNRRFEKRTR</sequence>
<name>A0A7C3UVF9_UNCW3</name>
<dbReference type="PROSITE" id="PS50102">
    <property type="entry name" value="RRM"/>
    <property type="match status" value="1"/>
</dbReference>
<dbReference type="AlphaFoldDB" id="A0A7C3UVF9"/>
<evidence type="ECO:0000313" key="3">
    <source>
        <dbReference type="EMBL" id="HGE99589.1"/>
    </source>
</evidence>
<protein>
    <submittedName>
        <fullName evidence="3">RNA-binding protein</fullName>
    </submittedName>
</protein>
<evidence type="ECO:0000259" key="2">
    <source>
        <dbReference type="PROSITE" id="PS50102"/>
    </source>
</evidence>
<gene>
    <name evidence="3" type="ORF">ENX07_05925</name>
</gene>
<feature type="domain" description="RRM" evidence="2">
    <location>
        <begin position="1"/>
        <end position="79"/>
    </location>
</feature>
<dbReference type="GO" id="GO:0003723">
    <property type="term" value="F:RNA binding"/>
    <property type="evidence" value="ECO:0007669"/>
    <property type="project" value="UniProtKB-KW"/>
</dbReference>
<dbReference type="InterPro" id="IPR035979">
    <property type="entry name" value="RBD_domain_sf"/>
</dbReference>
<proteinExistence type="predicted"/>
<dbReference type="InterPro" id="IPR000504">
    <property type="entry name" value="RRM_dom"/>
</dbReference>
<dbReference type="EMBL" id="DTMQ01000039">
    <property type="protein sequence ID" value="HGE99589.1"/>
    <property type="molecule type" value="Genomic_DNA"/>
</dbReference>
<reference evidence="3" key="1">
    <citation type="journal article" date="2020" name="mSystems">
        <title>Genome- and Community-Level Interaction Insights into Carbon Utilization and Element Cycling Functions of Hydrothermarchaeota in Hydrothermal Sediment.</title>
        <authorList>
            <person name="Zhou Z."/>
            <person name="Liu Y."/>
            <person name="Xu W."/>
            <person name="Pan J."/>
            <person name="Luo Z.H."/>
            <person name="Li M."/>
        </authorList>
    </citation>
    <scope>NUCLEOTIDE SEQUENCE [LARGE SCALE GENOMIC DNA]</scope>
    <source>
        <strain evidence="3">SpSt-906</strain>
    </source>
</reference>
<dbReference type="Pfam" id="PF00076">
    <property type="entry name" value="RRM_1"/>
    <property type="match status" value="1"/>
</dbReference>
<dbReference type="Gene3D" id="3.30.70.330">
    <property type="match status" value="1"/>
</dbReference>
<evidence type="ECO:0000256" key="1">
    <source>
        <dbReference type="ARBA" id="ARBA00022884"/>
    </source>
</evidence>
<dbReference type="InterPro" id="IPR048289">
    <property type="entry name" value="RRM2_NsCP33-like"/>
</dbReference>
<accession>A0A7C3UVF9</accession>
<keyword evidence="1" id="KW-0694">RNA-binding</keyword>
<comment type="caution">
    <text evidence="3">The sequence shown here is derived from an EMBL/GenBank/DDBJ whole genome shotgun (WGS) entry which is preliminary data.</text>
</comment>
<dbReference type="SUPFAM" id="SSF54928">
    <property type="entry name" value="RNA-binding domain, RBD"/>
    <property type="match status" value="1"/>
</dbReference>
<dbReference type="CDD" id="cd21608">
    <property type="entry name" value="RRM2_NsCP33_like"/>
    <property type="match status" value="1"/>
</dbReference>
<organism evidence="3">
    <name type="scientific">candidate division WOR-3 bacterium</name>
    <dbReference type="NCBI Taxonomy" id="2052148"/>
    <lineage>
        <taxon>Bacteria</taxon>
        <taxon>Bacteria division WOR-3</taxon>
    </lineage>
</organism>
<dbReference type="InterPro" id="IPR052462">
    <property type="entry name" value="SLIRP/GR-RBP-like"/>
</dbReference>
<dbReference type="SMART" id="SM00360">
    <property type="entry name" value="RRM"/>
    <property type="match status" value="1"/>
</dbReference>